<reference evidence="2" key="1">
    <citation type="journal article" date="2023" name="Mol. Phylogenet. Evol.">
        <title>Genome-scale phylogeny and comparative genomics of the fungal order Sordariales.</title>
        <authorList>
            <person name="Hensen N."/>
            <person name="Bonometti L."/>
            <person name="Westerberg I."/>
            <person name="Brannstrom I.O."/>
            <person name="Guillou S."/>
            <person name="Cros-Aarteil S."/>
            <person name="Calhoun S."/>
            <person name="Haridas S."/>
            <person name="Kuo A."/>
            <person name="Mondo S."/>
            <person name="Pangilinan J."/>
            <person name="Riley R."/>
            <person name="LaButti K."/>
            <person name="Andreopoulos B."/>
            <person name="Lipzen A."/>
            <person name="Chen C."/>
            <person name="Yan M."/>
            <person name="Daum C."/>
            <person name="Ng V."/>
            <person name="Clum A."/>
            <person name="Steindorff A."/>
            <person name="Ohm R.A."/>
            <person name="Martin F."/>
            <person name="Silar P."/>
            <person name="Natvig D.O."/>
            <person name="Lalanne C."/>
            <person name="Gautier V."/>
            <person name="Ament-Velasquez S.L."/>
            <person name="Kruys A."/>
            <person name="Hutchinson M.I."/>
            <person name="Powell A.J."/>
            <person name="Barry K."/>
            <person name="Miller A.N."/>
            <person name="Grigoriev I.V."/>
            <person name="Debuchy R."/>
            <person name="Gladieux P."/>
            <person name="Hiltunen Thoren M."/>
            <person name="Johannesson H."/>
        </authorList>
    </citation>
    <scope>NUCLEOTIDE SEQUENCE</scope>
    <source>
        <strain evidence="2">CBS 532.94</strain>
    </source>
</reference>
<name>A0AAN7CE68_9PEZI</name>
<dbReference type="AlphaFoldDB" id="A0AAN7CE68"/>
<organism evidence="2 3">
    <name type="scientific">Achaetomium macrosporum</name>
    <dbReference type="NCBI Taxonomy" id="79813"/>
    <lineage>
        <taxon>Eukaryota</taxon>
        <taxon>Fungi</taxon>
        <taxon>Dikarya</taxon>
        <taxon>Ascomycota</taxon>
        <taxon>Pezizomycotina</taxon>
        <taxon>Sordariomycetes</taxon>
        <taxon>Sordariomycetidae</taxon>
        <taxon>Sordariales</taxon>
        <taxon>Chaetomiaceae</taxon>
        <taxon>Achaetomium</taxon>
    </lineage>
</organism>
<accession>A0AAN7CE68</accession>
<comment type="caution">
    <text evidence="2">The sequence shown here is derived from an EMBL/GenBank/DDBJ whole genome shotgun (WGS) entry which is preliminary data.</text>
</comment>
<dbReference type="GO" id="GO:0032299">
    <property type="term" value="C:ribonuclease H2 complex"/>
    <property type="evidence" value="ECO:0007669"/>
    <property type="project" value="InterPro"/>
</dbReference>
<proteinExistence type="predicted"/>
<dbReference type="PANTHER" id="PTHR47204:SF1">
    <property type="entry name" value="RIBONUCLEASE H2 SUBUNIT C"/>
    <property type="match status" value="1"/>
</dbReference>
<dbReference type="Pfam" id="PF08615">
    <property type="entry name" value="RNase_H2_suC"/>
    <property type="match status" value="1"/>
</dbReference>
<dbReference type="InterPro" id="IPR013924">
    <property type="entry name" value="RNase_H2_suC"/>
</dbReference>
<keyword evidence="3" id="KW-1185">Reference proteome</keyword>
<feature type="region of interest" description="Disordered" evidence="1">
    <location>
        <begin position="1"/>
        <end position="23"/>
    </location>
</feature>
<evidence type="ECO:0000313" key="3">
    <source>
        <dbReference type="Proteomes" id="UP001303760"/>
    </source>
</evidence>
<dbReference type="Proteomes" id="UP001303760">
    <property type="component" value="Unassembled WGS sequence"/>
</dbReference>
<dbReference type="Gene3D" id="2.40.128.680">
    <property type="match status" value="1"/>
</dbReference>
<protein>
    <submittedName>
        <fullName evidence="2">Ribonuclease H2 non-catalytic subunit-domain-containing protein</fullName>
    </submittedName>
</protein>
<reference evidence="2" key="2">
    <citation type="submission" date="2023-05" db="EMBL/GenBank/DDBJ databases">
        <authorList>
            <consortium name="Lawrence Berkeley National Laboratory"/>
            <person name="Steindorff A."/>
            <person name="Hensen N."/>
            <person name="Bonometti L."/>
            <person name="Westerberg I."/>
            <person name="Brannstrom I.O."/>
            <person name="Guillou S."/>
            <person name="Cros-Aarteil S."/>
            <person name="Calhoun S."/>
            <person name="Haridas S."/>
            <person name="Kuo A."/>
            <person name="Mondo S."/>
            <person name="Pangilinan J."/>
            <person name="Riley R."/>
            <person name="Labutti K."/>
            <person name="Andreopoulos B."/>
            <person name="Lipzen A."/>
            <person name="Chen C."/>
            <person name="Yanf M."/>
            <person name="Daum C."/>
            <person name="Ng V."/>
            <person name="Clum A."/>
            <person name="Ohm R."/>
            <person name="Martin F."/>
            <person name="Silar P."/>
            <person name="Natvig D."/>
            <person name="Lalanne C."/>
            <person name="Gautier V."/>
            <person name="Ament-Velasquez S.L."/>
            <person name="Kruys A."/>
            <person name="Hutchinson M.I."/>
            <person name="Powell A.J."/>
            <person name="Barry K."/>
            <person name="Miller A.N."/>
            <person name="Grigoriev I.V."/>
            <person name="Debuchy R."/>
            <person name="Gladieux P."/>
            <person name="Thoren M.H."/>
            <person name="Johannesson H."/>
        </authorList>
    </citation>
    <scope>NUCLEOTIDE SEQUENCE</scope>
    <source>
        <strain evidence="2">CBS 532.94</strain>
    </source>
</reference>
<dbReference type="GO" id="GO:0006401">
    <property type="term" value="P:RNA catabolic process"/>
    <property type="evidence" value="ECO:0007669"/>
    <property type="project" value="InterPro"/>
</dbReference>
<evidence type="ECO:0000313" key="2">
    <source>
        <dbReference type="EMBL" id="KAK4240389.1"/>
    </source>
</evidence>
<gene>
    <name evidence="2" type="ORF">C8A03DRAFT_42106</name>
</gene>
<dbReference type="PANTHER" id="PTHR47204">
    <property type="entry name" value="OS02G0168900 PROTEIN"/>
    <property type="match status" value="1"/>
</dbReference>
<evidence type="ECO:0000256" key="1">
    <source>
        <dbReference type="SAM" id="MobiDB-lite"/>
    </source>
</evidence>
<sequence length="156" mass="17020">MLQPMLNLKPETPSGATPKATPHLLPCRVHHNGSVEPNQSFWDPKVGEDGISTAYFRGRKLQGKTVELPDGCRGVVAAVSAAEEPSRRPEEADVIDLEADTPQATLQVQAEFDEMVVWGHEAAVDASADPYMRGVEEWMALAEKIHSYAAPTSKEK</sequence>
<dbReference type="EMBL" id="MU860041">
    <property type="protein sequence ID" value="KAK4240389.1"/>
    <property type="molecule type" value="Genomic_DNA"/>
</dbReference>
<dbReference type="CDD" id="cd09271">
    <property type="entry name" value="RNase_H2-C"/>
    <property type="match status" value="1"/>
</dbReference>